<sequence length="220" mass="24077">MVVADTVSVVEALELPDMSSVPDALAAYLTPFVPRDYRLLFESEVLEPADLVTICSALAWMYERRYDELVGWYRALAGVLFERFGLQALRQRHASQSLTSGPELLQALGVVESPDWADALGRSWWMRSLVLGLPEIASGVLAGDPYQLAIRRSQMPADLAPFAADVAEELAAHAKAGNALARKLDRAIVALWGCPVERLDQRVTVAELVAGGLELQTFEP</sequence>
<reference evidence="1 2" key="1">
    <citation type="submission" date="2019-07" db="EMBL/GenBank/DDBJ databases">
        <title>Whole genome shotgun sequence of Myxococcus fulvus NBRC 100333.</title>
        <authorList>
            <person name="Hosoyama A."/>
            <person name="Uohara A."/>
            <person name="Ohji S."/>
            <person name="Ichikawa N."/>
        </authorList>
    </citation>
    <scope>NUCLEOTIDE SEQUENCE [LARGE SCALE GENOMIC DNA]</scope>
    <source>
        <strain evidence="1 2">NBRC 100333</strain>
    </source>
</reference>
<dbReference type="EMBL" id="BJXR01000059">
    <property type="protein sequence ID" value="GEN12278.1"/>
    <property type="molecule type" value="Genomic_DNA"/>
</dbReference>
<evidence type="ECO:0000313" key="2">
    <source>
        <dbReference type="Proteomes" id="UP000321514"/>
    </source>
</evidence>
<evidence type="ECO:0000313" key="1">
    <source>
        <dbReference type="EMBL" id="GEN12278.1"/>
    </source>
</evidence>
<proteinExistence type="predicted"/>
<protein>
    <submittedName>
        <fullName evidence="1">Uncharacterized protein</fullName>
    </submittedName>
</protein>
<gene>
    <name evidence="1" type="ORF">MFU01_73150</name>
</gene>
<comment type="caution">
    <text evidence="1">The sequence shown here is derived from an EMBL/GenBank/DDBJ whole genome shotgun (WGS) entry which is preliminary data.</text>
</comment>
<accession>A0A511TGG5</accession>
<name>A0A511TGG5_MYXFU</name>
<dbReference type="Proteomes" id="UP000321514">
    <property type="component" value="Unassembled WGS sequence"/>
</dbReference>
<dbReference type="AlphaFoldDB" id="A0A511TGG5"/>
<organism evidence="1 2">
    <name type="scientific">Myxococcus fulvus</name>
    <dbReference type="NCBI Taxonomy" id="33"/>
    <lineage>
        <taxon>Bacteria</taxon>
        <taxon>Pseudomonadati</taxon>
        <taxon>Myxococcota</taxon>
        <taxon>Myxococcia</taxon>
        <taxon>Myxococcales</taxon>
        <taxon>Cystobacterineae</taxon>
        <taxon>Myxococcaceae</taxon>
        <taxon>Myxococcus</taxon>
    </lineage>
</organism>